<dbReference type="RefSeq" id="WP_213670555.1">
    <property type="nucleotide sequence ID" value="NZ_JAHCDA010000002.1"/>
</dbReference>
<evidence type="ECO:0000313" key="3">
    <source>
        <dbReference type="Proteomes" id="UP000766336"/>
    </source>
</evidence>
<comment type="caution">
    <text evidence="2">The sequence shown here is derived from an EMBL/GenBank/DDBJ whole genome shotgun (WGS) entry which is preliminary data.</text>
</comment>
<dbReference type="Proteomes" id="UP000766336">
    <property type="component" value="Unassembled WGS sequence"/>
</dbReference>
<dbReference type="GO" id="GO:0003677">
    <property type="term" value="F:DNA binding"/>
    <property type="evidence" value="ECO:0007669"/>
    <property type="project" value="UniProtKB-KW"/>
</dbReference>
<dbReference type="Gene3D" id="3.30.1330.80">
    <property type="entry name" value="Hypothetical protein, similar to alpha- acetolactate decarboxylase, domain 2"/>
    <property type="match status" value="1"/>
</dbReference>
<proteinExistence type="predicted"/>
<dbReference type="SUPFAM" id="SSF117856">
    <property type="entry name" value="AF0104/ALDC/Ptd012-like"/>
    <property type="match status" value="1"/>
</dbReference>
<gene>
    <name evidence="2" type="ORF">KHU32_13260</name>
</gene>
<reference evidence="2 3" key="1">
    <citation type="submission" date="2021-05" db="EMBL/GenBank/DDBJ databases">
        <title>Roseococcus sp. XZZS9, whole genome shotgun sequencing project.</title>
        <authorList>
            <person name="Zhao G."/>
            <person name="Shen L."/>
        </authorList>
    </citation>
    <scope>NUCLEOTIDE SEQUENCE [LARGE SCALE GENOMIC DNA]</scope>
    <source>
        <strain evidence="2 3">XZZS9</strain>
    </source>
</reference>
<dbReference type="PANTHER" id="PTHR34988">
    <property type="entry name" value="PROTEIN, PUTATIVE-RELATED"/>
    <property type="match status" value="1"/>
</dbReference>
<dbReference type="InterPro" id="IPR005175">
    <property type="entry name" value="PPC_dom"/>
</dbReference>
<sequence length="147" mass="15727">MKSKMIAEAAGQKTFLLVLAPGEEAFSAITDFAKAEKIGAASLTALGAFERTTVAWFDLATQDYVKIPITEQVEVLSLIGDIAIDDEGKPSLHAHVVLGLRDGTTRGGHLMEAIVRPTLEVTVIEAPSHLRRKKRPELGLALIDPGA</sequence>
<name>A0ABS5QG65_9PROT</name>
<organism evidence="2 3">
    <name type="scientific">Roseococcus pinisoli</name>
    <dbReference type="NCBI Taxonomy" id="2835040"/>
    <lineage>
        <taxon>Bacteria</taxon>
        <taxon>Pseudomonadati</taxon>
        <taxon>Pseudomonadota</taxon>
        <taxon>Alphaproteobacteria</taxon>
        <taxon>Acetobacterales</taxon>
        <taxon>Roseomonadaceae</taxon>
        <taxon>Roseococcus</taxon>
    </lineage>
</organism>
<evidence type="ECO:0000313" key="2">
    <source>
        <dbReference type="EMBL" id="MBS7811912.1"/>
    </source>
</evidence>
<keyword evidence="3" id="KW-1185">Reference proteome</keyword>
<dbReference type="Pfam" id="PF03479">
    <property type="entry name" value="PCC"/>
    <property type="match status" value="1"/>
</dbReference>
<keyword evidence="2" id="KW-0238">DNA-binding</keyword>
<evidence type="ECO:0000259" key="1">
    <source>
        <dbReference type="PROSITE" id="PS51742"/>
    </source>
</evidence>
<dbReference type="PANTHER" id="PTHR34988:SF1">
    <property type="entry name" value="DNA-BINDING PROTEIN"/>
    <property type="match status" value="1"/>
</dbReference>
<dbReference type="InterPro" id="IPR025707">
    <property type="entry name" value="DNA_bp_PD1"/>
</dbReference>
<accession>A0ABS5QG65</accession>
<dbReference type="EMBL" id="JAHCDA010000002">
    <property type="protein sequence ID" value="MBS7811912.1"/>
    <property type="molecule type" value="Genomic_DNA"/>
</dbReference>
<protein>
    <submittedName>
        <fullName evidence="2">DNA-binding protein</fullName>
    </submittedName>
</protein>
<dbReference type="PROSITE" id="PS51742">
    <property type="entry name" value="PPC"/>
    <property type="match status" value="1"/>
</dbReference>
<dbReference type="PIRSF" id="PIRSF016702">
    <property type="entry name" value="DNA_bp_PD1"/>
    <property type="match status" value="1"/>
</dbReference>
<feature type="domain" description="PPC" evidence="1">
    <location>
        <begin position="8"/>
        <end position="146"/>
    </location>
</feature>
<dbReference type="CDD" id="cd11378">
    <property type="entry name" value="DUF296"/>
    <property type="match status" value="1"/>
</dbReference>